<keyword evidence="1" id="KW-0812">Transmembrane</keyword>
<keyword evidence="1" id="KW-1133">Transmembrane helix</keyword>
<reference evidence="2" key="2">
    <citation type="submission" date="2014-03" db="EMBL/GenBank/DDBJ databases">
        <title>The whipworm genome and dual-species transcriptomics of an intimate host-pathogen interaction.</title>
        <authorList>
            <person name="Foth B.J."/>
            <person name="Tsai I.J."/>
            <person name="Reid A.J."/>
            <person name="Bancroft A.J."/>
            <person name="Nichol S."/>
            <person name="Tracey A."/>
            <person name="Holroyd N."/>
            <person name="Cotton J.A."/>
            <person name="Stanley E.J."/>
            <person name="Zarowiecki M."/>
            <person name="Liu J.Z."/>
            <person name="Huckvale T."/>
            <person name="Cooper P.J."/>
            <person name="Grencis R.K."/>
            <person name="Berriman M."/>
        </authorList>
    </citation>
    <scope>NUCLEOTIDE SEQUENCE [LARGE SCALE GENOMIC DNA]</scope>
</reference>
<dbReference type="InterPro" id="IPR029160">
    <property type="entry name" value="UQCC4"/>
</dbReference>
<accession>A0A077ZAB0</accession>
<reference evidence="2" key="1">
    <citation type="submission" date="2014-01" db="EMBL/GenBank/DDBJ databases">
        <authorList>
            <person name="Aslett M."/>
        </authorList>
    </citation>
    <scope>NUCLEOTIDE SEQUENCE</scope>
</reference>
<gene>
    <name evidence="2" type="ORF">TTRE_0000487301</name>
</gene>
<organism evidence="2 3">
    <name type="scientific">Trichuris trichiura</name>
    <name type="common">Whipworm</name>
    <name type="synonym">Trichocephalus trichiurus</name>
    <dbReference type="NCBI Taxonomy" id="36087"/>
    <lineage>
        <taxon>Eukaryota</taxon>
        <taxon>Metazoa</taxon>
        <taxon>Ecdysozoa</taxon>
        <taxon>Nematoda</taxon>
        <taxon>Enoplea</taxon>
        <taxon>Dorylaimia</taxon>
        <taxon>Trichinellida</taxon>
        <taxon>Trichuridae</taxon>
        <taxon>Trichuris</taxon>
    </lineage>
</organism>
<feature type="transmembrane region" description="Helical" evidence="1">
    <location>
        <begin position="63"/>
        <end position="83"/>
    </location>
</feature>
<name>A0A077ZAB0_TRITR</name>
<sequence>MLSLHIVQLSRSAGRRFVQLSCLKAREEGAIKFSNTPAFRGRQRKLPALSIPSSQLKDPVVRIVEAISIGASLITLLLYFGFIREENDIDEAMDLRNAARKLDDIEKELLFEAIARGKAKGQDVSEYERRLENISKRT</sequence>
<dbReference type="Pfam" id="PF15013">
    <property type="entry name" value="CCSMST1"/>
    <property type="match status" value="1"/>
</dbReference>
<dbReference type="AlphaFoldDB" id="A0A077ZAB0"/>
<dbReference type="Proteomes" id="UP000030665">
    <property type="component" value="Unassembled WGS sequence"/>
</dbReference>
<dbReference type="OrthoDB" id="5916837at2759"/>
<keyword evidence="1" id="KW-0472">Membrane</keyword>
<protein>
    <submittedName>
        <fullName evidence="2">CCSMST1 domain containing protein</fullName>
    </submittedName>
</protein>
<evidence type="ECO:0000313" key="2">
    <source>
        <dbReference type="EMBL" id="CDW56593.1"/>
    </source>
</evidence>
<dbReference type="STRING" id="36087.A0A077ZAB0"/>
<proteinExistence type="predicted"/>
<evidence type="ECO:0000256" key="1">
    <source>
        <dbReference type="SAM" id="Phobius"/>
    </source>
</evidence>
<dbReference type="EMBL" id="HG806057">
    <property type="protein sequence ID" value="CDW56593.1"/>
    <property type="molecule type" value="Genomic_DNA"/>
</dbReference>
<evidence type="ECO:0000313" key="3">
    <source>
        <dbReference type="Proteomes" id="UP000030665"/>
    </source>
</evidence>
<keyword evidence="3" id="KW-1185">Reference proteome</keyword>